<organism evidence="2">
    <name type="scientific">Guillardia theta</name>
    <name type="common">Cryptophyte</name>
    <name type="synonym">Cryptomonas phi</name>
    <dbReference type="NCBI Taxonomy" id="55529"/>
    <lineage>
        <taxon>Eukaryota</taxon>
        <taxon>Cryptophyceae</taxon>
        <taxon>Pyrenomonadales</taxon>
        <taxon>Geminigeraceae</taxon>
        <taxon>Guillardia</taxon>
    </lineage>
</organism>
<protein>
    <submittedName>
        <fullName evidence="2">Uncharacterized protein</fullName>
    </submittedName>
</protein>
<dbReference type="AlphaFoldDB" id="A0A6U6B605"/>
<proteinExistence type="predicted"/>
<dbReference type="EMBL" id="HBKN01027801">
    <property type="protein sequence ID" value="CAE2311192.1"/>
    <property type="molecule type" value="Transcribed_RNA"/>
</dbReference>
<sequence length="115" mass="12978">MPWFETPEDFLQAIKDDKVEDAVAWNLANMESLFPEIAEALAVNTRLKFLTIHNCGITDEVAQLLAESLLQNSTLRTFDYSHNKMTLHGLNVIGSAWNARSERGRVSVIEVAKFL</sequence>
<dbReference type="EMBL" id="HBKN01027807">
    <property type="protein sequence ID" value="CAE2311199.1"/>
    <property type="molecule type" value="Transcribed_RNA"/>
</dbReference>
<name>A0A6U6B605_GUITH</name>
<reference evidence="2" key="1">
    <citation type="submission" date="2021-01" db="EMBL/GenBank/DDBJ databases">
        <authorList>
            <person name="Corre E."/>
            <person name="Pelletier E."/>
            <person name="Niang G."/>
            <person name="Scheremetjew M."/>
            <person name="Finn R."/>
            <person name="Kale V."/>
            <person name="Holt S."/>
            <person name="Cochrane G."/>
            <person name="Meng A."/>
            <person name="Brown T."/>
            <person name="Cohen L."/>
        </authorList>
    </citation>
    <scope>NUCLEOTIDE SEQUENCE</scope>
    <source>
        <strain evidence="2">CCMP 2712</strain>
    </source>
</reference>
<dbReference type="InterPro" id="IPR032675">
    <property type="entry name" value="LRR_dom_sf"/>
</dbReference>
<evidence type="ECO:0000313" key="1">
    <source>
        <dbReference type="EMBL" id="CAE2311192.1"/>
    </source>
</evidence>
<gene>
    <name evidence="1" type="ORF">GTHE00462_LOCUS21484</name>
    <name evidence="2" type="ORF">GTHE00462_LOCUS21488</name>
</gene>
<dbReference type="SUPFAM" id="SSF52047">
    <property type="entry name" value="RNI-like"/>
    <property type="match status" value="1"/>
</dbReference>
<dbReference type="Gene3D" id="3.80.10.10">
    <property type="entry name" value="Ribonuclease Inhibitor"/>
    <property type="match status" value="1"/>
</dbReference>
<evidence type="ECO:0000313" key="2">
    <source>
        <dbReference type="EMBL" id="CAE2311199.1"/>
    </source>
</evidence>
<accession>A0A6U6B605</accession>